<reference evidence="3" key="1">
    <citation type="submission" date="2018-08" db="EMBL/GenBank/DDBJ databases">
        <title>Mucilaginibacter sp. MYSH2.</title>
        <authorList>
            <person name="Seo T."/>
        </authorList>
    </citation>
    <scope>NUCLEOTIDE SEQUENCE [LARGE SCALE GENOMIC DNA]</scope>
    <source>
        <strain evidence="3">KIRAN</strain>
    </source>
</reference>
<gene>
    <name evidence="2" type="ORF">D1627_14270</name>
</gene>
<dbReference type="Proteomes" id="UP000266005">
    <property type="component" value="Unassembled WGS sequence"/>
</dbReference>
<dbReference type="AlphaFoldDB" id="A0A399S3E8"/>
<dbReference type="RefSeq" id="WP_119432914.1">
    <property type="nucleotide sequence ID" value="NZ_QWGE01000004.1"/>
</dbReference>
<evidence type="ECO:0000313" key="3">
    <source>
        <dbReference type="Proteomes" id="UP000266005"/>
    </source>
</evidence>
<comment type="caution">
    <text evidence="2">The sequence shown here is derived from an EMBL/GenBank/DDBJ whole genome shotgun (WGS) entry which is preliminary data.</text>
</comment>
<feature type="signal peptide" evidence="1">
    <location>
        <begin position="1"/>
        <end position="21"/>
    </location>
</feature>
<dbReference type="EMBL" id="QWGE01000004">
    <property type="protein sequence ID" value="RIJ36979.1"/>
    <property type="molecule type" value="Genomic_DNA"/>
</dbReference>
<proteinExistence type="predicted"/>
<keyword evidence="1" id="KW-0732">Signal</keyword>
<keyword evidence="3" id="KW-1185">Reference proteome</keyword>
<dbReference type="OrthoDB" id="1123245at2"/>
<evidence type="ECO:0000313" key="2">
    <source>
        <dbReference type="EMBL" id="RIJ36979.1"/>
    </source>
</evidence>
<name>A0A399S3E8_9BACT</name>
<dbReference type="NCBIfam" id="TIGR04183">
    <property type="entry name" value="Por_Secre_tail"/>
    <property type="match status" value="1"/>
</dbReference>
<accession>A0A399S3E8</accession>
<feature type="chain" id="PRO_5017304213" evidence="1">
    <location>
        <begin position="22"/>
        <end position="464"/>
    </location>
</feature>
<protein>
    <submittedName>
        <fullName evidence="2">T9SS C-terminal target domain-containing protein</fullName>
    </submittedName>
</protein>
<organism evidence="2 3">
    <name type="scientific">Pontibacter oryzae</name>
    <dbReference type="NCBI Taxonomy" id="2304593"/>
    <lineage>
        <taxon>Bacteria</taxon>
        <taxon>Pseudomonadati</taxon>
        <taxon>Bacteroidota</taxon>
        <taxon>Cytophagia</taxon>
        <taxon>Cytophagales</taxon>
        <taxon>Hymenobacteraceae</taxon>
        <taxon>Pontibacter</taxon>
    </lineage>
</organism>
<sequence>MKTKLTISILAVLLLPFLVQATHLHSGYISYTRDTQNPNKFNFVFTLYTNHYSSVEDPEGYMYMGDGNRVNVVRNSVTRYSRTYDKEIYKWSYTYLNAGNYTVYWIGENLNANILNIPPPSNQISLNVYTIVKVDPLYKNMHSAQLAGVPILSPRPGVPFSYNLLAYDADGDELIYDLVPPKYRRPDGAITYVPGYQFPDGLTVDQFGELRWKNPGTKGQYVIALEVTEKRDGQVMGSTLVYINLFVLDPEEQPEMVWLNKNRLTLNSDGSVLARPNQPLKLEYYLRKGINPALTLSTRQFSELDTLNLSPTSLTARDTVDGYALTLRFTPTDALKRSQPYLIGLRGRSNVLSDYKYNYAIEDNWAFTYVLVGEQQPASSEGDLAKAGFILYPNPTADKFMIEAPDMPDMHLQLRDATGKAIQVLSLKPGRNHFVKPPQLASGLYLYTISSRQKPVGTGRLIVR</sequence>
<dbReference type="InterPro" id="IPR026444">
    <property type="entry name" value="Secre_tail"/>
</dbReference>
<evidence type="ECO:0000256" key="1">
    <source>
        <dbReference type="SAM" id="SignalP"/>
    </source>
</evidence>